<proteinExistence type="predicted"/>
<organism evidence="2 3">
    <name type="scientific">Lentinula detonsa</name>
    <dbReference type="NCBI Taxonomy" id="2804962"/>
    <lineage>
        <taxon>Eukaryota</taxon>
        <taxon>Fungi</taxon>
        <taxon>Dikarya</taxon>
        <taxon>Basidiomycota</taxon>
        <taxon>Agaricomycotina</taxon>
        <taxon>Agaricomycetes</taxon>
        <taxon>Agaricomycetidae</taxon>
        <taxon>Agaricales</taxon>
        <taxon>Marasmiineae</taxon>
        <taxon>Omphalotaceae</taxon>
        <taxon>Lentinula</taxon>
    </lineage>
</organism>
<sequence length="207" mass="23428">MICLSSRRYTTSIFDSIAMIVFLLFAFFPIATLAVAVPRQLSPVSRSYSLINARSPRIAQAQVTFEIGTPIQAQFFKEAQYLISQANLGNVEIDVKHMQYTNTPMYDEQKVVRFVVRFPGEERSPVWGKVFCSGAECNGELVQRDGRVVVNRKWVTNATYKPLPANPQCSRKPGTKSVTWADAESDKPKGYSKKAEEKQWYQTCVVQ</sequence>
<dbReference type="EMBL" id="MU802027">
    <property type="protein sequence ID" value="KAJ3983306.1"/>
    <property type="molecule type" value="Genomic_DNA"/>
</dbReference>
<evidence type="ECO:0000256" key="1">
    <source>
        <dbReference type="SAM" id="MobiDB-lite"/>
    </source>
</evidence>
<reference evidence="2" key="1">
    <citation type="submission" date="2022-08" db="EMBL/GenBank/DDBJ databases">
        <authorList>
            <consortium name="DOE Joint Genome Institute"/>
            <person name="Min B."/>
            <person name="Riley R."/>
            <person name="Sierra-Patev S."/>
            <person name="Naranjo-Ortiz M."/>
            <person name="Looney B."/>
            <person name="Konkel Z."/>
            <person name="Slot J.C."/>
            <person name="Sakamoto Y."/>
            <person name="Steenwyk J.L."/>
            <person name="Rokas A."/>
            <person name="Carro J."/>
            <person name="Camarero S."/>
            <person name="Ferreira P."/>
            <person name="Molpeceres G."/>
            <person name="Ruiz-Duenas F.J."/>
            <person name="Serrano A."/>
            <person name="Henrissat B."/>
            <person name="Drula E."/>
            <person name="Hughes K.W."/>
            <person name="Mata J.L."/>
            <person name="Ishikawa N.K."/>
            <person name="Vargas-Isla R."/>
            <person name="Ushijima S."/>
            <person name="Smith C.A."/>
            <person name="Ahrendt S."/>
            <person name="Andreopoulos W."/>
            <person name="He G."/>
            <person name="Labutti K."/>
            <person name="Lipzen A."/>
            <person name="Ng V."/>
            <person name="Sandor L."/>
            <person name="Barry K."/>
            <person name="Martinez A.T."/>
            <person name="Xiao Y."/>
            <person name="Gibbons J.G."/>
            <person name="Terashima K."/>
            <person name="Hibbett D.S."/>
            <person name="Grigoriev I.V."/>
        </authorList>
    </citation>
    <scope>NUCLEOTIDE SEQUENCE</scope>
    <source>
        <strain evidence="2">TFB7829</strain>
    </source>
</reference>
<dbReference type="AlphaFoldDB" id="A0AA38US69"/>
<dbReference type="Proteomes" id="UP001163850">
    <property type="component" value="Unassembled WGS sequence"/>
</dbReference>
<gene>
    <name evidence="2" type="ORF">F5890DRAFT_1524056</name>
</gene>
<accession>A0AA38US69</accession>
<name>A0AA38US69_9AGAR</name>
<evidence type="ECO:0000313" key="3">
    <source>
        <dbReference type="Proteomes" id="UP001163850"/>
    </source>
</evidence>
<evidence type="ECO:0000313" key="2">
    <source>
        <dbReference type="EMBL" id="KAJ3983306.1"/>
    </source>
</evidence>
<comment type="caution">
    <text evidence="2">The sequence shown here is derived from an EMBL/GenBank/DDBJ whole genome shotgun (WGS) entry which is preliminary data.</text>
</comment>
<protein>
    <submittedName>
        <fullName evidence="2">Uncharacterized protein</fullName>
    </submittedName>
</protein>
<feature type="region of interest" description="Disordered" evidence="1">
    <location>
        <begin position="168"/>
        <end position="192"/>
    </location>
</feature>